<dbReference type="EMBL" id="CAJOBA010036278">
    <property type="protein sequence ID" value="CAF4019922.1"/>
    <property type="molecule type" value="Genomic_DNA"/>
</dbReference>
<feature type="non-terminal residue" evidence="1">
    <location>
        <position position="1"/>
    </location>
</feature>
<reference evidence="1" key="1">
    <citation type="submission" date="2021-02" db="EMBL/GenBank/DDBJ databases">
        <authorList>
            <person name="Nowell W R."/>
        </authorList>
    </citation>
    <scope>NUCLEOTIDE SEQUENCE</scope>
</reference>
<protein>
    <submittedName>
        <fullName evidence="1">Uncharacterized protein</fullName>
    </submittedName>
</protein>
<comment type="caution">
    <text evidence="1">The sequence shown here is derived from an EMBL/GenBank/DDBJ whole genome shotgun (WGS) entry which is preliminary data.</text>
</comment>
<sequence length="56" mass="6658">TRCTYLQSLVLSDGAYYEVVKANFERAERNTVVRTTTMYRTSNVSLLHYYNELRFN</sequence>
<dbReference type="Proteomes" id="UP000677228">
    <property type="component" value="Unassembled WGS sequence"/>
</dbReference>
<gene>
    <name evidence="1" type="ORF">OVA965_LOCUS24445</name>
    <name evidence="2" type="ORF">TMI583_LOCUS25169</name>
</gene>
<accession>A0A8S2EFF2</accession>
<organism evidence="1 3">
    <name type="scientific">Didymodactylos carnosus</name>
    <dbReference type="NCBI Taxonomy" id="1234261"/>
    <lineage>
        <taxon>Eukaryota</taxon>
        <taxon>Metazoa</taxon>
        <taxon>Spiralia</taxon>
        <taxon>Gnathifera</taxon>
        <taxon>Rotifera</taxon>
        <taxon>Eurotatoria</taxon>
        <taxon>Bdelloidea</taxon>
        <taxon>Philodinida</taxon>
        <taxon>Philodinidae</taxon>
        <taxon>Didymodactylos</taxon>
    </lineage>
</organism>
<evidence type="ECO:0000313" key="1">
    <source>
        <dbReference type="EMBL" id="CAF1210971.1"/>
    </source>
</evidence>
<name>A0A8S2EFF2_9BILA</name>
<evidence type="ECO:0000313" key="2">
    <source>
        <dbReference type="EMBL" id="CAF4019922.1"/>
    </source>
</evidence>
<evidence type="ECO:0000313" key="3">
    <source>
        <dbReference type="Proteomes" id="UP000677228"/>
    </source>
</evidence>
<dbReference type="EMBL" id="CAJNOK010014741">
    <property type="protein sequence ID" value="CAF1210971.1"/>
    <property type="molecule type" value="Genomic_DNA"/>
</dbReference>
<dbReference type="AlphaFoldDB" id="A0A8S2EFF2"/>
<proteinExistence type="predicted"/>
<dbReference type="Proteomes" id="UP000682733">
    <property type="component" value="Unassembled WGS sequence"/>
</dbReference>